<dbReference type="Pfam" id="PF17913">
    <property type="entry name" value="FHA_2"/>
    <property type="match status" value="1"/>
</dbReference>
<dbReference type="SUPFAM" id="SSF56784">
    <property type="entry name" value="HAD-like"/>
    <property type="match status" value="1"/>
</dbReference>
<proteinExistence type="predicted"/>
<keyword evidence="5" id="KW-0539">Nucleus</keyword>
<reference evidence="9" key="1">
    <citation type="submission" date="2025-08" db="UniProtKB">
        <authorList>
            <consortium name="RefSeq"/>
        </authorList>
    </citation>
    <scope>IDENTIFICATION</scope>
    <source>
        <tissue evidence="9">Whole sample</tissue>
    </source>
</reference>
<dbReference type="GO" id="GO:0005634">
    <property type="term" value="C:nucleus"/>
    <property type="evidence" value="ECO:0007669"/>
    <property type="project" value="UniProtKB-SubCell"/>
</dbReference>
<comment type="subcellular location">
    <subcellularLocation>
        <location evidence="1">Nucleus</location>
    </subcellularLocation>
</comment>
<dbReference type="NCBIfam" id="TIGR01662">
    <property type="entry name" value="HAD-SF-IIIA"/>
    <property type="match status" value="1"/>
</dbReference>
<keyword evidence="8" id="KW-1185">Reference proteome</keyword>
<dbReference type="SUPFAM" id="SSF49879">
    <property type="entry name" value="SMAD/FHA domain"/>
    <property type="match status" value="1"/>
</dbReference>
<dbReference type="PANTHER" id="PTHR12083">
    <property type="entry name" value="BIFUNCTIONAL POLYNUCLEOTIDE PHOSPHATASE/KINASE"/>
    <property type="match status" value="1"/>
</dbReference>
<feature type="compositionally biased region" description="Low complexity" evidence="6">
    <location>
        <begin position="228"/>
        <end position="242"/>
    </location>
</feature>
<dbReference type="InterPro" id="IPR036412">
    <property type="entry name" value="HAD-like_sf"/>
</dbReference>
<dbReference type="CDD" id="cd01625">
    <property type="entry name" value="HAD_PNP"/>
    <property type="match status" value="1"/>
</dbReference>
<dbReference type="GeneID" id="111137582"/>
<evidence type="ECO:0000256" key="4">
    <source>
        <dbReference type="ARBA" id="ARBA00023204"/>
    </source>
</evidence>
<organism evidence="8 9">
    <name type="scientific">Crassostrea virginica</name>
    <name type="common">Eastern oyster</name>
    <dbReference type="NCBI Taxonomy" id="6565"/>
    <lineage>
        <taxon>Eukaryota</taxon>
        <taxon>Metazoa</taxon>
        <taxon>Spiralia</taxon>
        <taxon>Lophotrochozoa</taxon>
        <taxon>Mollusca</taxon>
        <taxon>Bivalvia</taxon>
        <taxon>Autobranchia</taxon>
        <taxon>Pteriomorphia</taxon>
        <taxon>Ostreida</taxon>
        <taxon>Ostreoidea</taxon>
        <taxon>Ostreidae</taxon>
        <taxon>Crassostrea</taxon>
    </lineage>
</organism>
<evidence type="ECO:0000256" key="6">
    <source>
        <dbReference type="SAM" id="MobiDB-lite"/>
    </source>
</evidence>
<dbReference type="InterPro" id="IPR023214">
    <property type="entry name" value="HAD_sf"/>
</dbReference>
<gene>
    <name evidence="9" type="primary">LOC111137582</name>
</gene>
<dbReference type="InterPro" id="IPR027417">
    <property type="entry name" value="P-loop_NTPase"/>
</dbReference>
<feature type="region of interest" description="Disordered" evidence="6">
    <location>
        <begin position="199"/>
        <end position="257"/>
    </location>
</feature>
<dbReference type="InterPro" id="IPR013954">
    <property type="entry name" value="PNK3P"/>
</dbReference>
<evidence type="ECO:0000256" key="2">
    <source>
        <dbReference type="ARBA" id="ARBA00022763"/>
    </source>
</evidence>
<dbReference type="Gene3D" id="2.60.200.20">
    <property type="match status" value="1"/>
</dbReference>
<dbReference type="Pfam" id="PF08645">
    <property type="entry name" value="PNK3P"/>
    <property type="match status" value="1"/>
</dbReference>
<evidence type="ECO:0000256" key="5">
    <source>
        <dbReference type="ARBA" id="ARBA00023242"/>
    </source>
</evidence>
<dbReference type="GO" id="GO:0046403">
    <property type="term" value="F:polynucleotide 3'-phosphatase activity"/>
    <property type="evidence" value="ECO:0007669"/>
    <property type="project" value="InterPro"/>
</dbReference>
<accession>A0A8B8EXP9</accession>
<evidence type="ECO:0000256" key="1">
    <source>
        <dbReference type="ARBA" id="ARBA00004123"/>
    </source>
</evidence>
<dbReference type="GO" id="GO:0046404">
    <property type="term" value="F:ATP-dependent polydeoxyribonucleotide 5'-hydroxyl-kinase activity"/>
    <property type="evidence" value="ECO:0007669"/>
    <property type="project" value="InterPro"/>
</dbReference>
<dbReference type="Pfam" id="PF13671">
    <property type="entry name" value="AAA_33"/>
    <property type="match status" value="1"/>
</dbReference>
<feature type="compositionally biased region" description="Basic and acidic residues" evidence="6">
    <location>
        <begin position="151"/>
        <end position="170"/>
    </location>
</feature>
<feature type="domain" description="PNK FHA" evidence="7">
    <location>
        <begin position="7"/>
        <end position="77"/>
    </location>
</feature>
<feature type="compositionally biased region" description="Basic and acidic residues" evidence="6">
    <location>
        <begin position="205"/>
        <end position="227"/>
    </location>
</feature>
<dbReference type="InterPro" id="IPR006549">
    <property type="entry name" value="HAD-SF_hydro_IIIA"/>
</dbReference>
<dbReference type="NCBIfam" id="TIGR01663">
    <property type="entry name" value="PNK-3'Pase"/>
    <property type="match status" value="1"/>
</dbReference>
<dbReference type="NCBIfam" id="TIGR01664">
    <property type="entry name" value="DNA-3'-Pase"/>
    <property type="match status" value="1"/>
</dbReference>
<keyword evidence="3" id="KW-0378">Hydrolase</keyword>
<dbReference type="InterPro" id="IPR006551">
    <property type="entry name" value="Polynucleotide_phosphatase"/>
</dbReference>
<keyword evidence="2" id="KW-0227">DNA damage</keyword>
<dbReference type="KEGG" id="cvn:111137582"/>
<dbReference type="Gene3D" id="3.40.50.1000">
    <property type="entry name" value="HAD superfamily/HAD-like"/>
    <property type="match status" value="1"/>
</dbReference>
<dbReference type="FunFam" id="3.40.50.1000:FF:000078">
    <property type="entry name" value="Bifunctional polynucleotide phosphatase/kinase"/>
    <property type="match status" value="1"/>
</dbReference>
<evidence type="ECO:0000313" key="9">
    <source>
        <dbReference type="RefSeq" id="XP_022344800.1"/>
    </source>
</evidence>
<evidence type="ECO:0000256" key="3">
    <source>
        <dbReference type="ARBA" id="ARBA00022801"/>
    </source>
</evidence>
<protein>
    <submittedName>
        <fullName evidence="9">Bifunctional polynucleotide phosphatase/kinase-like</fullName>
    </submittedName>
</protein>
<sequence>MPAVRSCRLVCPNNTHDPIPLPDGVTIHVGRSEATRCIDPRCSRKQLEVTADYTSGEVTVKQLGANSSALDGIELEKDRMCKLPEDGIIYLLTGMYPQKVEFTYEDTPQSSDKKKTKNLESKTKDKKKESVKRPATDSIDSHHKTKKPRKSNGEKIKEKDMPENGEADKTVEEDEEDIKKLEEKLKILKKNAADKKFAFTSDSEASQHEEKMKNPKGKEQKERKEATSSKSSSSTSAITSPSKAKKSWQLSEGPPAEETKWQQFEKLYVCTRKGVRARDKVAGFDIDGTIITTQSGKTFPTHLGDWRILYPEIPGTLKKYHENGYKIVFFTNQLGVSKGKTTIDELKTKFSSVLDKLGVPAQIFISTGGGIYRKPARGMWDFLCQRANDGIKVNISESLYVGDAAGRPEKWAAKKKKDFSCSDRLFALNIGVKFYTPEEFFMSQKAVPFSMPEFDPRAIDTTSPLLDPPNSSITSKSQEVILLVGFPACGKSFFSKYYLTPKGYVHVNRDTLGTWKKCVDMCAKSLRQGQSVVIDNTNPDKESRQRYITCAKAAKVGCRCFYFTATITQARHNERYREMIDKSHQPINDMIMNTFKSKLKVPELSEGFSEIVRVNFVPKFKDSEHEKLYKQYLLEK</sequence>
<dbReference type="AlphaFoldDB" id="A0A8B8EXP9"/>
<dbReference type="SUPFAM" id="SSF52540">
    <property type="entry name" value="P-loop containing nucleoside triphosphate hydrolases"/>
    <property type="match status" value="1"/>
</dbReference>
<evidence type="ECO:0000259" key="7">
    <source>
        <dbReference type="Pfam" id="PF17913"/>
    </source>
</evidence>
<feature type="region of interest" description="Disordered" evidence="6">
    <location>
        <begin position="105"/>
        <end position="176"/>
    </location>
</feature>
<dbReference type="Gene3D" id="3.40.50.300">
    <property type="entry name" value="P-loop containing nucleotide triphosphate hydrolases"/>
    <property type="match status" value="1"/>
</dbReference>
<evidence type="ECO:0000313" key="8">
    <source>
        <dbReference type="Proteomes" id="UP000694844"/>
    </source>
</evidence>
<dbReference type="PANTHER" id="PTHR12083:SF9">
    <property type="entry name" value="BIFUNCTIONAL POLYNUCLEOTIDE PHOSPHATASE_KINASE"/>
    <property type="match status" value="1"/>
</dbReference>
<dbReference type="OrthoDB" id="19045at2759"/>
<keyword evidence="4" id="KW-0234">DNA repair</keyword>
<dbReference type="FunFam" id="3.40.50.300:FF:000737">
    <property type="entry name" value="Bifunctional polynucleotide phosphatase/kinase"/>
    <property type="match status" value="1"/>
</dbReference>
<dbReference type="GO" id="GO:0006281">
    <property type="term" value="P:DNA repair"/>
    <property type="evidence" value="ECO:0007669"/>
    <property type="project" value="UniProtKB-KW"/>
</dbReference>
<name>A0A8B8EXP9_CRAVI</name>
<dbReference type="InterPro" id="IPR006550">
    <property type="entry name" value="PNKP"/>
</dbReference>
<feature type="compositionally biased region" description="Basic and acidic residues" evidence="6">
    <location>
        <begin position="111"/>
        <end position="142"/>
    </location>
</feature>
<dbReference type="InterPro" id="IPR008984">
    <property type="entry name" value="SMAD_FHA_dom_sf"/>
</dbReference>
<dbReference type="RefSeq" id="XP_022344800.1">
    <property type="nucleotide sequence ID" value="XM_022489092.1"/>
</dbReference>
<dbReference type="InterPro" id="IPR041388">
    <property type="entry name" value="FHA_2"/>
</dbReference>
<dbReference type="Proteomes" id="UP000694844">
    <property type="component" value="Chromosome 5"/>
</dbReference>
<dbReference type="GO" id="GO:0003690">
    <property type="term" value="F:double-stranded DNA binding"/>
    <property type="evidence" value="ECO:0007669"/>
    <property type="project" value="TreeGrafter"/>
</dbReference>